<organism evidence="1">
    <name type="scientific">uncultured Rubrobacteraceae bacterium</name>
    <dbReference type="NCBI Taxonomy" id="349277"/>
    <lineage>
        <taxon>Bacteria</taxon>
        <taxon>Bacillati</taxon>
        <taxon>Actinomycetota</taxon>
        <taxon>Rubrobacteria</taxon>
        <taxon>Rubrobacterales</taxon>
        <taxon>Rubrobacteraceae</taxon>
        <taxon>environmental samples</taxon>
    </lineage>
</organism>
<name>A0A6J4P1H9_9ACTN</name>
<gene>
    <name evidence="1" type="ORF">AVDCRST_MAG55-822</name>
</gene>
<reference evidence="1" key="1">
    <citation type="submission" date="2020-02" db="EMBL/GenBank/DDBJ databases">
        <authorList>
            <person name="Meier V. D."/>
        </authorList>
    </citation>
    <scope>NUCLEOTIDE SEQUENCE</scope>
    <source>
        <strain evidence="1">AVDCRST_MAG55</strain>
    </source>
</reference>
<sequence>MPAELNPVGRALAVGLAALAAQAGLAWLRRRAEGSDRPTLTAAKGTEPAISEHPVYQSFEEVYAWVREGEFEGRMFAQRTAESFRTVNPTDGQR</sequence>
<proteinExistence type="predicted"/>
<dbReference type="AlphaFoldDB" id="A0A6J4P1H9"/>
<accession>A0A6J4P1H9</accession>
<evidence type="ECO:0000313" key="1">
    <source>
        <dbReference type="EMBL" id="CAA9403572.1"/>
    </source>
</evidence>
<protein>
    <submittedName>
        <fullName evidence="1">Uncharacterized protein</fullName>
    </submittedName>
</protein>
<dbReference type="EMBL" id="CADCUZ010000034">
    <property type="protein sequence ID" value="CAA9403572.1"/>
    <property type="molecule type" value="Genomic_DNA"/>
</dbReference>